<dbReference type="AlphaFoldDB" id="A0A6M0S861"/>
<dbReference type="EMBL" id="QZCE01000002">
    <property type="protein sequence ID" value="NEZ64619.1"/>
    <property type="molecule type" value="Genomic_DNA"/>
</dbReference>
<evidence type="ECO:0000313" key="1">
    <source>
        <dbReference type="EMBL" id="NEZ64619.1"/>
    </source>
</evidence>
<gene>
    <name evidence="1" type="ORF">D0962_17800</name>
</gene>
<organism evidence="1 2">
    <name type="scientific">Adonisia turfae CCMR0082</name>
    <dbReference type="NCBI Taxonomy" id="2304604"/>
    <lineage>
        <taxon>Bacteria</taxon>
        <taxon>Bacillati</taxon>
        <taxon>Cyanobacteriota</taxon>
        <taxon>Adonisia</taxon>
        <taxon>Adonisia turfae</taxon>
    </lineage>
</organism>
<comment type="caution">
    <text evidence="1">The sequence shown here is derived from an EMBL/GenBank/DDBJ whole genome shotgun (WGS) entry which is preliminary data.</text>
</comment>
<dbReference type="RefSeq" id="WP_163665036.1">
    <property type="nucleotide sequence ID" value="NZ_QZCE01000002.1"/>
</dbReference>
<evidence type="ECO:0000313" key="2">
    <source>
        <dbReference type="Proteomes" id="UP000473574"/>
    </source>
</evidence>
<proteinExistence type="predicted"/>
<dbReference type="Proteomes" id="UP000473574">
    <property type="component" value="Unassembled WGS sequence"/>
</dbReference>
<protein>
    <submittedName>
        <fullName evidence="1">Uncharacterized protein</fullName>
    </submittedName>
</protein>
<accession>A0A6M0S861</accession>
<sequence>MTFKYFKGLGAFTQMQATFQNAAIALQSVPISVKEFTFSEERDSEDLLGYAAGEHQAKVTLPGTPTYSLTLVSDIQTQQLLAFSRQEAWRDIPASTDVLRSYAAEVPADGIVTVPGLLSANIGTTSATIEDDNGVPLAMIDSGAPTAAQALLDTDGQITLDSSREGETVFVGYLAQPTSGKMAGGPVAGNPRHTLSEFSFVGDLYDTEAGDGSIWIPRCQVTSPPSITLNGGAAIFTQEATVLSQTGWDVPYALFKDVVWPS</sequence>
<name>A0A6M0S861_9CYAN</name>
<reference evidence="1 2" key="1">
    <citation type="journal article" date="2020" name="Microb. Ecol.">
        <title>Ecogenomics of the Marine Benthic Filamentous Cyanobacterium Adonisia.</title>
        <authorList>
            <person name="Walter J.M."/>
            <person name="Coutinho F.H."/>
            <person name="Leomil L."/>
            <person name="Hargreaves P.I."/>
            <person name="Campeao M.E."/>
            <person name="Vieira V.V."/>
            <person name="Silva B.S."/>
            <person name="Fistarol G.O."/>
            <person name="Salomon P.S."/>
            <person name="Sawabe T."/>
            <person name="Mino S."/>
            <person name="Hosokawa M."/>
            <person name="Miyashita H."/>
            <person name="Maruyama F."/>
            <person name="van Verk M.C."/>
            <person name="Dutilh B.E."/>
            <person name="Thompson C.C."/>
            <person name="Thompson F.L."/>
        </authorList>
    </citation>
    <scope>NUCLEOTIDE SEQUENCE [LARGE SCALE GENOMIC DNA]</scope>
    <source>
        <strain evidence="1 2">CCMR0082</strain>
    </source>
</reference>